<dbReference type="Proteomes" id="UP000267268">
    <property type="component" value="Chromosome 1"/>
</dbReference>
<dbReference type="AlphaFoldDB" id="A0A3S9P0S8"/>
<evidence type="ECO:0000313" key="1">
    <source>
        <dbReference type="EMBL" id="AZQ61799.1"/>
    </source>
</evidence>
<dbReference type="OrthoDB" id="978530at2"/>
<evidence type="ECO:0000313" key="2">
    <source>
        <dbReference type="Proteomes" id="UP000267268"/>
    </source>
</evidence>
<accession>A0A3S9P0S8</accession>
<organism evidence="1 2">
    <name type="scientific">Flammeovirga pectinis</name>
    <dbReference type="NCBI Taxonomy" id="2494373"/>
    <lineage>
        <taxon>Bacteria</taxon>
        <taxon>Pseudomonadati</taxon>
        <taxon>Bacteroidota</taxon>
        <taxon>Cytophagia</taxon>
        <taxon>Cytophagales</taxon>
        <taxon>Flammeovirgaceae</taxon>
        <taxon>Flammeovirga</taxon>
    </lineage>
</organism>
<gene>
    <name evidence="1" type="ORF">EI427_05980</name>
</gene>
<protein>
    <submittedName>
        <fullName evidence="1">Uncharacterized protein</fullName>
    </submittedName>
</protein>
<dbReference type="RefSeq" id="WP_126612662.1">
    <property type="nucleotide sequence ID" value="NZ_CP034562.1"/>
</dbReference>
<keyword evidence="2" id="KW-1185">Reference proteome</keyword>
<reference evidence="1 2" key="1">
    <citation type="submission" date="2018-12" db="EMBL/GenBank/DDBJ databases">
        <title>Flammeovirga pectinis sp. nov., isolated from the gut of the Korean scallop, Patinopecten yessoensis.</title>
        <authorList>
            <person name="Bae J.-W."/>
            <person name="Jeong Y.-S."/>
            <person name="Kang W."/>
        </authorList>
    </citation>
    <scope>NUCLEOTIDE SEQUENCE [LARGE SCALE GENOMIC DNA]</scope>
    <source>
        <strain evidence="1 2">L12M1</strain>
    </source>
</reference>
<proteinExistence type="predicted"/>
<dbReference type="KEGG" id="fll:EI427_05980"/>
<dbReference type="EMBL" id="CP034562">
    <property type="protein sequence ID" value="AZQ61799.1"/>
    <property type="molecule type" value="Genomic_DNA"/>
</dbReference>
<sequence>MKVLWKLSLLIGLTVLCFSCKDDDDDPSLQDSNPIYFYTDKEFELGSAGSVESYQFSFDHQKETLRLVAQVVPTVAATGVDSYVYDVTLNLSEVNKSDDYKYSIVANTGSTYTQNLKANSIAASCTDFKPDPDYGLGTTSKDASITNFVVWDASQGKYYISTASVFAFMFGLIDPGFSIPATDPGYGNLPNLYQSTGSIKECSELPTTFN</sequence>
<name>A0A3S9P0S8_9BACT</name>